<gene>
    <name evidence="1" type="ORF">EUA06_11750</name>
</gene>
<proteinExistence type="predicted"/>
<reference evidence="1 2" key="1">
    <citation type="submission" date="2019-01" db="EMBL/GenBank/DDBJ databases">
        <title>Novel species of Nocardioides.</title>
        <authorList>
            <person name="Liu Q."/>
            <person name="Xin Y.-H."/>
        </authorList>
    </citation>
    <scope>NUCLEOTIDE SEQUENCE [LARGE SCALE GENOMIC DNA]</scope>
    <source>
        <strain evidence="1 2">HLT3-15</strain>
    </source>
</reference>
<dbReference type="SUPFAM" id="SSF46955">
    <property type="entry name" value="Putative DNA-binding domain"/>
    <property type="match status" value="1"/>
</dbReference>
<keyword evidence="1" id="KW-0238">DNA-binding</keyword>
<accession>A0A4Q2RQS1</accession>
<comment type="caution">
    <text evidence="1">The sequence shown here is derived from an EMBL/GenBank/DDBJ whole genome shotgun (WGS) entry which is preliminary data.</text>
</comment>
<dbReference type="GO" id="GO:0003677">
    <property type="term" value="F:DNA binding"/>
    <property type="evidence" value="ECO:0007669"/>
    <property type="project" value="UniProtKB-KW"/>
</dbReference>
<evidence type="ECO:0000313" key="1">
    <source>
        <dbReference type="EMBL" id="RYB90075.1"/>
    </source>
</evidence>
<keyword evidence="2" id="KW-1185">Reference proteome</keyword>
<protein>
    <submittedName>
        <fullName evidence="1">DNA-binding protein</fullName>
    </submittedName>
</protein>
<name>A0A4Q2RQS1_9ACTN</name>
<dbReference type="AlphaFoldDB" id="A0A4Q2RQS1"/>
<organism evidence="1 2">
    <name type="scientific">Nocardioides glacieisoli</name>
    <dbReference type="NCBI Taxonomy" id="1168730"/>
    <lineage>
        <taxon>Bacteria</taxon>
        <taxon>Bacillati</taxon>
        <taxon>Actinomycetota</taxon>
        <taxon>Actinomycetes</taxon>
        <taxon>Propionibacteriales</taxon>
        <taxon>Nocardioidaceae</taxon>
        <taxon>Nocardioides</taxon>
    </lineage>
</organism>
<dbReference type="Proteomes" id="UP000291838">
    <property type="component" value="Unassembled WGS sequence"/>
</dbReference>
<dbReference type="OrthoDB" id="194758at2"/>
<sequence length="96" mass="10536">MPVLKIFSVYPVLLPDFVPIDPHMESNRTGAGVEADEPMISIAGLAAWLGVSDHAVKKWVQAGPAAGRVPRMYRINGQVRFRPAEVRVWIESKAIG</sequence>
<dbReference type="EMBL" id="SDWS01000005">
    <property type="protein sequence ID" value="RYB90075.1"/>
    <property type="molecule type" value="Genomic_DNA"/>
</dbReference>
<evidence type="ECO:0000313" key="2">
    <source>
        <dbReference type="Proteomes" id="UP000291838"/>
    </source>
</evidence>
<dbReference type="InterPro" id="IPR009061">
    <property type="entry name" value="DNA-bd_dom_put_sf"/>
</dbReference>